<dbReference type="KEGG" id="bdw:94337676"/>
<reference evidence="2" key="1">
    <citation type="journal article" date="2023" name="Nat. Microbiol.">
        <title>Babesia duncani multi-omics identifies virulence factors and drug targets.</title>
        <authorList>
            <person name="Singh P."/>
            <person name="Lonardi S."/>
            <person name="Liang Q."/>
            <person name="Vydyam P."/>
            <person name="Khabirova E."/>
            <person name="Fang T."/>
            <person name="Gihaz S."/>
            <person name="Thekkiniath J."/>
            <person name="Munshi M."/>
            <person name="Abel S."/>
            <person name="Ciampossin L."/>
            <person name="Batugedara G."/>
            <person name="Gupta M."/>
            <person name="Lu X.M."/>
            <person name="Lenz T."/>
            <person name="Chakravarty S."/>
            <person name="Cornillot E."/>
            <person name="Hu Y."/>
            <person name="Ma W."/>
            <person name="Gonzalez L.M."/>
            <person name="Sanchez S."/>
            <person name="Estrada K."/>
            <person name="Sanchez-Flores A."/>
            <person name="Montero E."/>
            <person name="Harb O.S."/>
            <person name="Le Roch K.G."/>
            <person name="Mamoun C.B."/>
        </authorList>
    </citation>
    <scope>NUCLEOTIDE SEQUENCE</scope>
    <source>
        <strain evidence="2">WA1</strain>
    </source>
</reference>
<evidence type="ECO:0000313" key="2">
    <source>
        <dbReference type="EMBL" id="KAK2195079.1"/>
    </source>
</evidence>
<keyword evidence="3" id="KW-1185">Reference proteome</keyword>
<sequence length="208" mass="24725">MLKTTEGIFNFNPITFNVLKQSWRVPEADPWPREYWGMPLGYFIRRMRCGDIDAKEHWFRRPILDKIKFDWGDGLDYINFTWDKLERGLVWYVHFRGHEIESMEPHAEIGNTVVAKFGKPEEIRGLKIGYLVYSAIDQMQMLCRYYPYRFQFLKDLGFARLAQEYLVLGYKPMPHAKTNPLNDQTRVSQDGNYLKDDFDDVPISNLKP</sequence>
<proteinExistence type="predicted"/>
<feature type="region of interest" description="Disordered" evidence="1">
    <location>
        <begin position="179"/>
        <end position="208"/>
    </location>
</feature>
<accession>A0AAD9PI22</accession>
<dbReference type="GeneID" id="94337676"/>
<dbReference type="Proteomes" id="UP001214638">
    <property type="component" value="Unassembled WGS sequence"/>
</dbReference>
<dbReference type="RefSeq" id="XP_067801922.1">
    <property type="nucleotide sequence ID" value="XM_067948391.1"/>
</dbReference>
<name>A0AAD9PI22_9APIC</name>
<protein>
    <submittedName>
        <fullName evidence="2">Uncharacterized protein</fullName>
    </submittedName>
</protein>
<feature type="compositionally biased region" description="Polar residues" evidence="1">
    <location>
        <begin position="179"/>
        <end position="191"/>
    </location>
</feature>
<organism evidence="2 3">
    <name type="scientific">Babesia duncani</name>
    <dbReference type="NCBI Taxonomy" id="323732"/>
    <lineage>
        <taxon>Eukaryota</taxon>
        <taxon>Sar</taxon>
        <taxon>Alveolata</taxon>
        <taxon>Apicomplexa</taxon>
        <taxon>Aconoidasida</taxon>
        <taxon>Piroplasmida</taxon>
        <taxon>Babesiidae</taxon>
        <taxon>Babesia</taxon>
    </lineage>
</organism>
<gene>
    <name evidence="2" type="ORF">BdWA1_003379</name>
</gene>
<evidence type="ECO:0000313" key="3">
    <source>
        <dbReference type="Proteomes" id="UP001214638"/>
    </source>
</evidence>
<comment type="caution">
    <text evidence="2">The sequence shown here is derived from an EMBL/GenBank/DDBJ whole genome shotgun (WGS) entry which is preliminary data.</text>
</comment>
<evidence type="ECO:0000256" key="1">
    <source>
        <dbReference type="SAM" id="MobiDB-lite"/>
    </source>
</evidence>
<dbReference type="EMBL" id="JALLKP010000005">
    <property type="protein sequence ID" value="KAK2195079.1"/>
    <property type="molecule type" value="Genomic_DNA"/>
</dbReference>
<dbReference type="AlphaFoldDB" id="A0AAD9PI22"/>